<evidence type="ECO:0000313" key="2">
    <source>
        <dbReference type="Proteomes" id="UP000245119"/>
    </source>
</evidence>
<accession>A0A2T7NMJ0</accession>
<sequence length="163" mass="18189">MLYDQAMTELSARESREETTRNVVKVKCGVLMTRSLARTRTPADEFVQQAAEQSALKAAKNRNWLQVDCTLTGHAITLSLLLLVRRPSDMPDTRVRTAEEVRVRQLLLKVPIQEAAGPDNFDKGGSSLLPLTLAVHKVITSFPVTFLAQAQKDLPSQRPVFDF</sequence>
<dbReference type="EMBL" id="PZQS01000011">
    <property type="protein sequence ID" value="PVD22383.1"/>
    <property type="molecule type" value="Genomic_DNA"/>
</dbReference>
<keyword evidence="2" id="KW-1185">Reference proteome</keyword>
<dbReference type="AlphaFoldDB" id="A0A2T7NMJ0"/>
<dbReference type="Proteomes" id="UP000245119">
    <property type="component" value="Linkage Group LG11"/>
</dbReference>
<reference evidence="1 2" key="1">
    <citation type="submission" date="2018-04" db="EMBL/GenBank/DDBJ databases">
        <title>The genome of golden apple snail Pomacea canaliculata provides insight into stress tolerance and invasive adaptation.</title>
        <authorList>
            <person name="Liu C."/>
            <person name="Liu B."/>
            <person name="Ren Y."/>
            <person name="Zhang Y."/>
            <person name="Wang H."/>
            <person name="Li S."/>
            <person name="Jiang F."/>
            <person name="Yin L."/>
            <person name="Zhang G."/>
            <person name="Qian W."/>
            <person name="Fan W."/>
        </authorList>
    </citation>
    <scope>NUCLEOTIDE SEQUENCE [LARGE SCALE GENOMIC DNA]</scope>
    <source>
        <strain evidence="1">SZHN2017</strain>
        <tissue evidence="1">Muscle</tissue>
    </source>
</reference>
<gene>
    <name evidence="1" type="ORF">C0Q70_18193</name>
</gene>
<name>A0A2T7NMJ0_POMCA</name>
<proteinExistence type="predicted"/>
<organism evidence="1 2">
    <name type="scientific">Pomacea canaliculata</name>
    <name type="common">Golden apple snail</name>
    <dbReference type="NCBI Taxonomy" id="400727"/>
    <lineage>
        <taxon>Eukaryota</taxon>
        <taxon>Metazoa</taxon>
        <taxon>Spiralia</taxon>
        <taxon>Lophotrochozoa</taxon>
        <taxon>Mollusca</taxon>
        <taxon>Gastropoda</taxon>
        <taxon>Caenogastropoda</taxon>
        <taxon>Architaenioglossa</taxon>
        <taxon>Ampullarioidea</taxon>
        <taxon>Ampullariidae</taxon>
        <taxon>Pomacea</taxon>
    </lineage>
</organism>
<evidence type="ECO:0000313" key="1">
    <source>
        <dbReference type="EMBL" id="PVD22383.1"/>
    </source>
</evidence>
<protein>
    <submittedName>
        <fullName evidence="1">Uncharacterized protein</fullName>
    </submittedName>
</protein>
<comment type="caution">
    <text evidence="1">The sequence shown here is derived from an EMBL/GenBank/DDBJ whole genome shotgun (WGS) entry which is preliminary data.</text>
</comment>